<comment type="caution">
    <text evidence="3">Lacks conserved residue(s) required for the propagation of feature annotation.</text>
</comment>
<accession>A0A0T6LLL9</accession>
<dbReference type="AlphaFoldDB" id="A0A0T6LLL9"/>
<gene>
    <name evidence="7" type="ORF">AQ490_09600</name>
</gene>
<evidence type="ECO:0000256" key="4">
    <source>
        <dbReference type="SAM" id="MobiDB-lite"/>
    </source>
</evidence>
<dbReference type="InterPro" id="IPR027417">
    <property type="entry name" value="P-loop_NTPase"/>
</dbReference>
<protein>
    <submittedName>
        <fullName evidence="7">Septum formation initiator</fullName>
    </submittedName>
</protein>
<evidence type="ECO:0000256" key="1">
    <source>
        <dbReference type="ARBA" id="ARBA00022741"/>
    </source>
</evidence>
<keyword evidence="8" id="KW-1185">Reference proteome</keyword>
<evidence type="ECO:0000259" key="6">
    <source>
        <dbReference type="PROSITE" id="PS50110"/>
    </source>
</evidence>
<feature type="compositionally biased region" description="Basic residues" evidence="4">
    <location>
        <begin position="399"/>
        <end position="415"/>
    </location>
</feature>
<name>A0A0T6LLL9_WENVI</name>
<dbReference type="Gene3D" id="3.40.50.300">
    <property type="entry name" value="P-loop containing nucleotide triphosphate hydrolases"/>
    <property type="match status" value="1"/>
</dbReference>
<feature type="transmembrane region" description="Helical" evidence="5">
    <location>
        <begin position="428"/>
        <end position="455"/>
    </location>
</feature>
<dbReference type="OrthoDB" id="144620at2"/>
<dbReference type="GO" id="GO:0009898">
    <property type="term" value="C:cytoplasmic side of plasma membrane"/>
    <property type="evidence" value="ECO:0007669"/>
    <property type="project" value="TreeGrafter"/>
</dbReference>
<dbReference type="EMBL" id="LLZU01000038">
    <property type="protein sequence ID" value="KRV47003.1"/>
    <property type="molecule type" value="Genomic_DNA"/>
</dbReference>
<dbReference type="PANTHER" id="PTHR43384:SF6">
    <property type="entry name" value="SEPTUM SITE-DETERMINING PROTEIN MIND HOMOLOG, CHLOROPLASTIC"/>
    <property type="match status" value="1"/>
</dbReference>
<evidence type="ECO:0000313" key="8">
    <source>
        <dbReference type="Proteomes" id="UP000050867"/>
    </source>
</evidence>
<keyword evidence="5" id="KW-1133">Transmembrane helix</keyword>
<proteinExistence type="predicted"/>
<dbReference type="GO" id="GO:0005524">
    <property type="term" value="F:ATP binding"/>
    <property type="evidence" value="ECO:0007669"/>
    <property type="project" value="UniProtKB-KW"/>
</dbReference>
<dbReference type="SUPFAM" id="SSF52172">
    <property type="entry name" value="CheY-like"/>
    <property type="match status" value="1"/>
</dbReference>
<comment type="caution">
    <text evidence="7">The sequence shown here is derived from an EMBL/GenBank/DDBJ whole genome shotgun (WGS) entry which is preliminary data.</text>
</comment>
<dbReference type="GO" id="GO:0016887">
    <property type="term" value="F:ATP hydrolysis activity"/>
    <property type="evidence" value="ECO:0007669"/>
    <property type="project" value="TreeGrafter"/>
</dbReference>
<dbReference type="eggNOG" id="COG4963">
    <property type="taxonomic scope" value="Bacteria"/>
</dbReference>
<evidence type="ECO:0000256" key="3">
    <source>
        <dbReference type="PROSITE-ProRule" id="PRU00169"/>
    </source>
</evidence>
<dbReference type="Proteomes" id="UP000050867">
    <property type="component" value="Unassembled WGS sequence"/>
</dbReference>
<keyword evidence="2" id="KW-0067">ATP-binding</keyword>
<dbReference type="InterPro" id="IPR011006">
    <property type="entry name" value="CheY-like_superfamily"/>
</dbReference>
<dbReference type="InterPro" id="IPR050625">
    <property type="entry name" value="ParA/MinD_ATPase"/>
</dbReference>
<keyword evidence="1" id="KW-0547">Nucleotide-binding</keyword>
<evidence type="ECO:0000256" key="5">
    <source>
        <dbReference type="SAM" id="Phobius"/>
    </source>
</evidence>
<dbReference type="STRING" id="76728.AQ490_09600"/>
<keyword evidence="5" id="KW-0472">Membrane</keyword>
<dbReference type="InterPro" id="IPR001789">
    <property type="entry name" value="Sig_transdc_resp-reg_receiver"/>
</dbReference>
<dbReference type="PROSITE" id="PS50110">
    <property type="entry name" value="RESPONSE_REGULATORY"/>
    <property type="match status" value="1"/>
</dbReference>
<dbReference type="SUPFAM" id="SSF52540">
    <property type="entry name" value="P-loop containing nucleoside triphosphate hydrolases"/>
    <property type="match status" value="1"/>
</dbReference>
<dbReference type="InterPro" id="IPR025669">
    <property type="entry name" value="AAA_dom"/>
</dbReference>
<dbReference type="GO" id="GO:0005829">
    <property type="term" value="C:cytosol"/>
    <property type="evidence" value="ECO:0007669"/>
    <property type="project" value="TreeGrafter"/>
</dbReference>
<feature type="domain" description="Response regulatory" evidence="6">
    <location>
        <begin position="4"/>
        <end position="127"/>
    </location>
</feature>
<sequence>MIIRVLCGIGDTDTARALATVLNQVPGAELAPVAADSAALLTTLDRLADESVDGLPEVVLVHERIGPMPAFELVREVAMRFPAVGVVLMSQSPNPDLYAAAMDVGARGVVGLPLSHDELAMRVQTAAAWATGVRRHLAPAPEAPSGRTGTLVTVAGAKGGVGSTVAAIELALAARAAGRATALVDMDLQSGDLASYLEVQFRRSLADLADINDISPRVLQEAMFDHPTGLALLLAPAEGERAEEVTDRAARQVLTALRSRFDVVVVDCGSQVNGANAVAVELADTAVLLTTPDVVAVRAAKRMVRLWDRLQVRKAEDTVVVLNRHTRGTEIQPVLVQRITGTRGARTVIPAAYRELQPFVDAGRLQDLDARSTVKQALWALAGELDLLQTAEPGDPGRRAGRQHARGRSGRKRGPGRFGDRGQASLEFLGMVPTILVVLALVWQCVLIGYTFTLAGNAADKAARSAATGHSCAGGGTEDLPGAWQDGADITCAESDGMVTASVNLRVPALFPGVASFPLTLSASAGAAKESDDG</sequence>
<dbReference type="GO" id="GO:0051782">
    <property type="term" value="P:negative regulation of cell division"/>
    <property type="evidence" value="ECO:0007669"/>
    <property type="project" value="TreeGrafter"/>
</dbReference>
<dbReference type="eggNOG" id="COG2197">
    <property type="taxonomic scope" value="Bacteria"/>
</dbReference>
<feature type="region of interest" description="Disordered" evidence="4">
    <location>
        <begin position="390"/>
        <end position="418"/>
    </location>
</feature>
<keyword evidence="5" id="KW-0812">Transmembrane</keyword>
<dbReference type="Gene3D" id="3.40.50.2300">
    <property type="match status" value="1"/>
</dbReference>
<dbReference type="GO" id="GO:0000160">
    <property type="term" value="P:phosphorelay signal transduction system"/>
    <property type="evidence" value="ECO:0007669"/>
    <property type="project" value="InterPro"/>
</dbReference>
<dbReference type="PANTHER" id="PTHR43384">
    <property type="entry name" value="SEPTUM SITE-DETERMINING PROTEIN MIND HOMOLOG, CHLOROPLASTIC-RELATED"/>
    <property type="match status" value="1"/>
</dbReference>
<reference evidence="7 8" key="1">
    <citation type="submission" date="2015-10" db="EMBL/GenBank/DDBJ databases">
        <title>Draft genome sequence of pyrrolomycin-producing Streptomyces vitaminophilus.</title>
        <authorList>
            <person name="Graham D.E."/>
            <person name="Mahan K.M."/>
            <person name="Klingeman D.M."/>
            <person name="Hettich R.L."/>
            <person name="Parry R.J."/>
        </authorList>
    </citation>
    <scope>NUCLEOTIDE SEQUENCE [LARGE SCALE GENOMIC DNA]</scope>
    <source>
        <strain evidence="7 8">ATCC 31673</strain>
    </source>
</reference>
<dbReference type="Pfam" id="PF13614">
    <property type="entry name" value="AAA_31"/>
    <property type="match status" value="1"/>
</dbReference>
<dbReference type="RefSeq" id="WP_026219803.1">
    <property type="nucleotide sequence ID" value="NZ_LLZU01000038.1"/>
</dbReference>
<evidence type="ECO:0000313" key="7">
    <source>
        <dbReference type="EMBL" id="KRV47003.1"/>
    </source>
</evidence>
<evidence type="ECO:0000256" key="2">
    <source>
        <dbReference type="ARBA" id="ARBA00022840"/>
    </source>
</evidence>
<organism evidence="7 8">
    <name type="scientific">Wenjunlia vitaminophila</name>
    <name type="common">Streptomyces vitaminophilus</name>
    <dbReference type="NCBI Taxonomy" id="76728"/>
    <lineage>
        <taxon>Bacteria</taxon>
        <taxon>Bacillati</taxon>
        <taxon>Actinomycetota</taxon>
        <taxon>Actinomycetes</taxon>
        <taxon>Kitasatosporales</taxon>
        <taxon>Streptomycetaceae</taxon>
        <taxon>Wenjunlia</taxon>
    </lineage>
</organism>